<evidence type="ECO:0000256" key="1">
    <source>
        <dbReference type="SAM" id="MobiDB-lite"/>
    </source>
</evidence>
<dbReference type="EMBL" id="KQ257451">
    <property type="protein sequence ID" value="KND03391.1"/>
    <property type="molecule type" value="Genomic_DNA"/>
</dbReference>
<feature type="transmembrane region" description="Helical" evidence="2">
    <location>
        <begin position="1284"/>
        <end position="1303"/>
    </location>
</feature>
<gene>
    <name evidence="4" type="ORF">SPPG_00879</name>
</gene>
<proteinExistence type="predicted"/>
<dbReference type="eggNOG" id="ENOG502S3MF">
    <property type="taxonomic scope" value="Eukaryota"/>
</dbReference>
<feature type="domain" description="TmcB/TmcC TPR repeats" evidence="3">
    <location>
        <begin position="481"/>
        <end position="599"/>
    </location>
</feature>
<dbReference type="InParanoid" id="A0A0L0HPQ1"/>
<feature type="transmembrane region" description="Helical" evidence="2">
    <location>
        <begin position="296"/>
        <end position="320"/>
    </location>
</feature>
<feature type="region of interest" description="Disordered" evidence="1">
    <location>
        <begin position="718"/>
        <end position="776"/>
    </location>
</feature>
<feature type="transmembrane region" description="Helical" evidence="2">
    <location>
        <begin position="86"/>
        <end position="109"/>
    </location>
</feature>
<keyword evidence="5" id="KW-1185">Reference proteome</keyword>
<sequence length="1355" mass="151913">MSDSGLAEKDGRMYLGNAMEKVMFSVLYSMVKDNDVNNLLSYIIMFTEDIQLIAFAHNPSFYGRMPTWAQYVTNPLSYRPHEYGQYLILLGIVVGFVVVAIAAAAQVAVSFESGKFAGISLLALKTLRLVTKLLGTVLFMPFLEVLLVAVTCFGPDNSLIEYPSVQCFSGAYTAETVIAILLMIIFVPYNIVMSSIYLETTPNRKSAMARVPIGRVDTIYVVLRIILTSVFTLARDPRFSLAVLIPITAILSYLMIAYQPFYKSAVNQLRAGIFSAAFLSGIIAAISYAIGSDSIALPIVAVITVPIGFVVGVLACRSAFKSITSRVYRKLQLKQKMLPQMGKLAEEGGVRIIKTAAIGDSENSQSDWLENLQTITTLRTRPKDIRVFNNVPEVEIACRFVHNNRSDEALFIMDEIFAEGFRQYPKDAMLNLVYAEYLENYTPPGNEEPAYFIQKAKTLKPAFDARFFIFMQDHIIEQSKRTEGLNSSTLNISSYVEFQTMQNGARRNHLATLLEIRAFLTHVRTHQRGRDPKTYPIFLQRISEAEQKATDYYKKLISRWPKSKVLLRMYAAFLMQIKNDKEGAAKFTNAAEEIEELETRMATTSYRNESRRGSMAGSLRRSSLQHRSANTVYNSQTTVSRKASLRDRTRPLAMDPNISVVMEETMSKMMDGSEPTDAPIQDESNMDEPIVREIVFPEIENIEPETYLRRRYSNVDKTQVDDDDDDDEEVTKGVGFHGTFKEEDEIAEAAARADKMPAPSESVPSTRSSEREERKKAYHRAQLQSRLKAPVYILDRRQKLGLAIYLFIVITTIAVGIWSFQSAEDNISGFARVTRLSRAATLAVQNVRTFVQPAFVAPEGVPQLRTRFADAQTSIASLMRNFTTYYVSYLAGFYNDPATIAVTMSQLPISIKKIQYMNAYQLVKLVYQYGVELGQQSWNFYNTSQLEDNRVRFFLDNAIVVGPAFESASSGGQQKWINGTMQSVYVLYSLCGLLVVTMLGWAYVVLLPMMNQTSDEQIRTLKMFALLPKKPLMHMLTDVEEQIESIADEMTTTAGNKEDGKNNDEQQGNNGNFAARQLMNMTVDEDVVNKSPIKKHFIRYLAGLILLGLPATALLIVPIYRAMMSISYAATMNYTNSRRYLMQAVVMLAAECIYFDPTTWLPNAPIMWLDDRLTKLINLHHDSVTGVNCIATTTIPDLQTFTLTSAPCQPACGNLTIGLDAQIEWFINEATDFLNRVKVSNVTTSDSAFNFISTLSASLNTNLNKVDTIFQNIIISGNSVAKTAIIVLFAISVASTLLVYLASMRATAQARLQEMESTVTLLFAIPEPVVQSIPEIKKFVESGGMFTEEGARKRK</sequence>
<feature type="transmembrane region" description="Helical" evidence="2">
    <location>
        <begin position="170"/>
        <end position="192"/>
    </location>
</feature>
<evidence type="ECO:0000313" key="4">
    <source>
        <dbReference type="EMBL" id="KND03391.1"/>
    </source>
</evidence>
<feature type="transmembrane region" description="Helical" evidence="2">
    <location>
        <begin position="985"/>
        <end position="1006"/>
    </location>
</feature>
<dbReference type="InterPro" id="IPR052994">
    <property type="entry name" value="Tiny_macrocysts_regulators"/>
</dbReference>
<dbReference type="VEuPathDB" id="FungiDB:SPPG_00879"/>
<name>A0A0L0HPQ1_SPIPD</name>
<keyword evidence="2" id="KW-0812">Transmembrane</keyword>
<protein>
    <recommendedName>
        <fullName evidence="3">TmcB/TmcC TPR repeats domain-containing protein</fullName>
    </recommendedName>
</protein>
<keyword evidence="2" id="KW-0472">Membrane</keyword>
<feature type="region of interest" description="Disordered" evidence="1">
    <location>
        <begin position="604"/>
        <end position="628"/>
    </location>
</feature>
<feature type="transmembrane region" description="Helical" evidence="2">
    <location>
        <begin position="213"/>
        <end position="233"/>
    </location>
</feature>
<feature type="transmembrane region" description="Helical" evidence="2">
    <location>
        <begin position="802"/>
        <end position="820"/>
    </location>
</feature>
<feature type="transmembrane region" description="Helical" evidence="2">
    <location>
        <begin position="239"/>
        <end position="257"/>
    </location>
</feature>
<feature type="transmembrane region" description="Helical" evidence="2">
    <location>
        <begin position="129"/>
        <end position="150"/>
    </location>
</feature>
<evidence type="ECO:0000256" key="2">
    <source>
        <dbReference type="SAM" id="Phobius"/>
    </source>
</evidence>
<organism evidence="4 5">
    <name type="scientific">Spizellomyces punctatus (strain DAOM BR117)</name>
    <dbReference type="NCBI Taxonomy" id="645134"/>
    <lineage>
        <taxon>Eukaryota</taxon>
        <taxon>Fungi</taxon>
        <taxon>Fungi incertae sedis</taxon>
        <taxon>Chytridiomycota</taxon>
        <taxon>Chytridiomycota incertae sedis</taxon>
        <taxon>Chytridiomycetes</taxon>
        <taxon>Spizellomycetales</taxon>
        <taxon>Spizellomycetaceae</taxon>
        <taxon>Spizellomyces</taxon>
    </lineage>
</organism>
<keyword evidence="2" id="KW-1133">Transmembrane helix</keyword>
<dbReference type="OrthoDB" id="2156462at2759"/>
<reference evidence="4 5" key="1">
    <citation type="submission" date="2009-08" db="EMBL/GenBank/DDBJ databases">
        <title>The Genome Sequence of Spizellomyces punctatus strain DAOM BR117.</title>
        <authorList>
            <consortium name="The Broad Institute Genome Sequencing Platform"/>
            <person name="Russ C."/>
            <person name="Cuomo C."/>
            <person name="Shea T."/>
            <person name="Young S.K."/>
            <person name="Zeng Q."/>
            <person name="Koehrsen M."/>
            <person name="Haas B."/>
            <person name="Borodovsky M."/>
            <person name="Guigo R."/>
            <person name="Alvarado L."/>
            <person name="Berlin A."/>
            <person name="Bochicchio J."/>
            <person name="Borenstein D."/>
            <person name="Chapman S."/>
            <person name="Chen Z."/>
            <person name="Engels R."/>
            <person name="Freedman E."/>
            <person name="Gellesch M."/>
            <person name="Goldberg J."/>
            <person name="Griggs A."/>
            <person name="Gujja S."/>
            <person name="Heiman D."/>
            <person name="Hepburn T."/>
            <person name="Howarth C."/>
            <person name="Jen D."/>
            <person name="Larson L."/>
            <person name="Lewis B."/>
            <person name="Mehta T."/>
            <person name="Park D."/>
            <person name="Pearson M."/>
            <person name="Roberts A."/>
            <person name="Saif S."/>
            <person name="Shenoy N."/>
            <person name="Sisk P."/>
            <person name="Stolte C."/>
            <person name="Sykes S."/>
            <person name="Thomson T."/>
            <person name="Walk T."/>
            <person name="White J."/>
            <person name="Yandava C."/>
            <person name="Burger G."/>
            <person name="Gray M.W."/>
            <person name="Holland P.W.H."/>
            <person name="King N."/>
            <person name="Lang F.B.F."/>
            <person name="Roger A.J."/>
            <person name="Ruiz-Trillo I."/>
            <person name="Lander E."/>
            <person name="Nusbaum C."/>
        </authorList>
    </citation>
    <scope>NUCLEOTIDE SEQUENCE [LARGE SCALE GENOMIC DNA]</scope>
    <source>
        <strain evidence="4 5">DAOM BR117</strain>
    </source>
</reference>
<dbReference type="InterPro" id="IPR057352">
    <property type="entry name" value="TPR_TmcB/C"/>
</dbReference>
<evidence type="ECO:0000259" key="3">
    <source>
        <dbReference type="Pfam" id="PF25474"/>
    </source>
</evidence>
<feature type="transmembrane region" description="Helical" evidence="2">
    <location>
        <begin position="1100"/>
        <end position="1120"/>
    </location>
</feature>
<dbReference type="PANTHER" id="PTHR31600">
    <property type="entry name" value="TINY MACROCYSTS PROTEIN B-RELATED"/>
    <property type="match status" value="1"/>
</dbReference>
<dbReference type="STRING" id="645134.A0A0L0HPQ1"/>
<dbReference type="OMA" id="DQMINDY"/>
<dbReference type="Proteomes" id="UP000053201">
    <property type="component" value="Unassembled WGS sequence"/>
</dbReference>
<feature type="transmembrane region" description="Helical" evidence="2">
    <location>
        <begin position="1140"/>
        <end position="1157"/>
    </location>
</feature>
<accession>A0A0L0HPQ1</accession>
<dbReference type="RefSeq" id="XP_016611430.1">
    <property type="nucleotide sequence ID" value="XM_016749208.1"/>
</dbReference>
<feature type="transmembrane region" description="Helical" evidence="2">
    <location>
        <begin position="269"/>
        <end position="290"/>
    </location>
</feature>
<dbReference type="GeneID" id="27684580"/>
<evidence type="ECO:0000313" key="5">
    <source>
        <dbReference type="Proteomes" id="UP000053201"/>
    </source>
</evidence>
<dbReference type="Pfam" id="PF25474">
    <property type="entry name" value="TPR_TmcB"/>
    <property type="match status" value="1"/>
</dbReference>
<dbReference type="PANTHER" id="PTHR31600:SF2">
    <property type="entry name" value="GAMETE ENRICHED GENE 10 PROTEIN-RELATED"/>
    <property type="match status" value="1"/>
</dbReference>